<evidence type="ECO:0000313" key="4">
    <source>
        <dbReference type="EMBL" id="SDE28584.1"/>
    </source>
</evidence>
<sequence>MNMISNMPGLVAGNLSNFSIGSQSNSERPQNMDQVVDKLADMLKGSDLSSSPLGQMVKDKLDDSGGLMGILKKGGMENAVKDALKDIISEKLGDNFGAAQSFGLGKGAGAGGAAGAGGGQQPDLLERVLSGLAKSSLDDLLGKQGEGTKFSDKDMPMLEEIAKFMDANPSQFPKPDSGSWANELKEDNYLNKEETGAFRAALDSIGGQLDAKASGQPGGAQGAAGLPGSAAANMLGGEGGLGGSGNTSQDPLQELNNLIQGLQGLASQLSLQNLTSSAMDTANALVSAMLPNNSRTA</sequence>
<dbReference type="InterPro" id="IPR006961">
    <property type="entry name" value="HrpN/Z"/>
</dbReference>
<comment type="subcellular location">
    <subcellularLocation>
        <location evidence="1">Secreted</location>
    </subcellularLocation>
</comment>
<proteinExistence type="predicted"/>
<keyword evidence="3" id="KW-0928">Hypersensitive response elicitation</keyword>
<organism evidence="4 5">
    <name type="scientific">Ectopseudomonas alcaliphila</name>
    <dbReference type="NCBI Taxonomy" id="101564"/>
    <lineage>
        <taxon>Bacteria</taxon>
        <taxon>Pseudomonadati</taxon>
        <taxon>Pseudomonadota</taxon>
        <taxon>Gammaproteobacteria</taxon>
        <taxon>Pseudomonadales</taxon>
        <taxon>Pseudomonadaceae</taxon>
        <taxon>Ectopseudomonas</taxon>
    </lineage>
</organism>
<gene>
    <name evidence="4" type="ORF">SAMN05216575_102292</name>
</gene>
<evidence type="ECO:0000256" key="1">
    <source>
        <dbReference type="ARBA" id="ARBA00004613"/>
    </source>
</evidence>
<evidence type="ECO:0000256" key="3">
    <source>
        <dbReference type="ARBA" id="ARBA00022978"/>
    </source>
</evidence>
<dbReference type="GO" id="GO:0052040">
    <property type="term" value="P:symbiont-mediated perturbation of host programmed cell death"/>
    <property type="evidence" value="ECO:0007669"/>
    <property type="project" value="UniProtKB-KW"/>
</dbReference>
<evidence type="ECO:0000256" key="2">
    <source>
        <dbReference type="ARBA" id="ARBA00022525"/>
    </source>
</evidence>
<dbReference type="EMBL" id="FNAE01000002">
    <property type="protein sequence ID" value="SDE28584.1"/>
    <property type="molecule type" value="Genomic_DNA"/>
</dbReference>
<evidence type="ECO:0000313" key="5">
    <source>
        <dbReference type="Proteomes" id="UP000182413"/>
    </source>
</evidence>
<dbReference type="Pfam" id="PF04877">
    <property type="entry name" value="Harpin"/>
    <property type="match status" value="1"/>
</dbReference>
<accession>A0A1G7BNB2</accession>
<dbReference type="Proteomes" id="UP000182413">
    <property type="component" value="Unassembled WGS sequence"/>
</dbReference>
<dbReference type="AlphaFoldDB" id="A0A1G7BNB2"/>
<reference evidence="4 5" key="1">
    <citation type="submission" date="2016-10" db="EMBL/GenBank/DDBJ databases">
        <authorList>
            <person name="de Groot N.N."/>
        </authorList>
    </citation>
    <scope>NUCLEOTIDE SEQUENCE [LARGE SCALE GENOMIC DNA]</scope>
    <source>
        <strain evidence="4 5">JCM 10630</strain>
    </source>
</reference>
<dbReference type="GO" id="GO:0005576">
    <property type="term" value="C:extracellular region"/>
    <property type="evidence" value="ECO:0007669"/>
    <property type="project" value="UniProtKB-SubCell"/>
</dbReference>
<keyword evidence="2" id="KW-0964">Secreted</keyword>
<protein>
    <submittedName>
        <fullName evidence="4">HrpZ protein</fullName>
    </submittedName>
</protein>
<name>A0A1G7BNB2_9GAMM</name>